<feature type="transmembrane region" description="Helical" evidence="1">
    <location>
        <begin position="54"/>
        <end position="71"/>
    </location>
</feature>
<dbReference type="RefSeq" id="WP_020820597.1">
    <property type="nucleotide sequence ID" value="NZ_JANF02000004.1"/>
</dbReference>
<feature type="transmembrane region" description="Helical" evidence="1">
    <location>
        <begin position="77"/>
        <end position="100"/>
    </location>
</feature>
<dbReference type="AlphaFoldDB" id="A0A8E0WVB8"/>
<evidence type="ECO:0000313" key="2">
    <source>
        <dbReference type="EMBL" id="KER38066.1"/>
    </source>
</evidence>
<feature type="transmembrane region" description="Helical" evidence="1">
    <location>
        <begin position="199"/>
        <end position="225"/>
    </location>
</feature>
<protein>
    <submittedName>
        <fullName evidence="2">Membrane protein</fullName>
    </submittedName>
</protein>
<keyword evidence="1" id="KW-0472">Membrane</keyword>
<organism evidence="2 3">
    <name type="scientific">Sphingobium indicum F2</name>
    <dbReference type="NCBI Taxonomy" id="1450518"/>
    <lineage>
        <taxon>Bacteria</taxon>
        <taxon>Pseudomonadati</taxon>
        <taxon>Pseudomonadota</taxon>
        <taxon>Alphaproteobacteria</taxon>
        <taxon>Sphingomonadales</taxon>
        <taxon>Sphingomonadaceae</taxon>
        <taxon>Sphingobium</taxon>
    </lineage>
</organism>
<evidence type="ECO:0000313" key="3">
    <source>
        <dbReference type="Proteomes" id="UP000028135"/>
    </source>
</evidence>
<dbReference type="PANTHER" id="PTHR20992">
    <property type="entry name" value="AT15442P-RELATED"/>
    <property type="match status" value="1"/>
</dbReference>
<feature type="transmembrane region" description="Helical" evidence="1">
    <location>
        <begin position="147"/>
        <end position="165"/>
    </location>
</feature>
<keyword evidence="1" id="KW-1133">Transmembrane helix</keyword>
<accession>A0A8E0WVB8</accession>
<feature type="transmembrane region" description="Helical" evidence="1">
    <location>
        <begin position="237"/>
        <end position="256"/>
    </location>
</feature>
<reference evidence="2 3" key="1">
    <citation type="submission" date="2014-05" db="EMBL/GenBank/DDBJ databases">
        <title>Genome Announcement of Sphingobium lucknowense F2.</title>
        <authorList>
            <person name="Lal R."/>
            <person name="Negi V."/>
            <person name="Lata P."/>
            <person name="Sangwan N."/>
            <person name="Gupta S.K."/>
            <person name="Rao D.L.N."/>
            <person name="Das S."/>
        </authorList>
    </citation>
    <scope>NUCLEOTIDE SEQUENCE [LARGE SCALE GENOMIC DNA]</scope>
    <source>
        <strain evidence="2 3">F2</strain>
    </source>
</reference>
<feature type="transmembrane region" description="Helical" evidence="1">
    <location>
        <begin position="107"/>
        <end position="127"/>
    </location>
</feature>
<proteinExistence type="predicted"/>
<name>A0A8E0WVB8_9SPHN</name>
<comment type="caution">
    <text evidence="2">The sequence shown here is derived from an EMBL/GenBank/DDBJ whole genome shotgun (WGS) entry which is preliminary data.</text>
</comment>
<feature type="transmembrane region" description="Helical" evidence="1">
    <location>
        <begin position="172"/>
        <end position="193"/>
    </location>
</feature>
<dbReference type="Proteomes" id="UP000028135">
    <property type="component" value="Unassembled WGS sequence"/>
</dbReference>
<dbReference type="InterPro" id="IPR005240">
    <property type="entry name" value="DUF389"/>
</dbReference>
<evidence type="ECO:0000256" key="1">
    <source>
        <dbReference type="SAM" id="Phobius"/>
    </source>
</evidence>
<keyword evidence="1" id="KW-0812">Transmembrane</keyword>
<dbReference type="PANTHER" id="PTHR20992:SF9">
    <property type="entry name" value="AT15442P-RELATED"/>
    <property type="match status" value="1"/>
</dbReference>
<dbReference type="Pfam" id="PF04087">
    <property type="entry name" value="DUF389"/>
    <property type="match status" value="1"/>
</dbReference>
<sequence>MTDSDLAGSAGSVLHERMDRMPLYRWWRRRIVGIVDHEKVVETIVEESGWSPRYLFMTIMSAGIAVLGLLLSSPAVVIGAMLISPLMNPILGLGFSLALFDFSEMRRALIALGAGSACAVAFTALIVALSPLQAPTTEIISRTRPNLFDLGVALFAALAGTFAIIRGRGGTIVGVAIATALMPPLAVVGYGLATWNLPVLGGALALFVTNFVTIALSATVMARVYGFGHSLSSQQSWAQTIVLILVFVVMAIPLAFSLKQIAGEALAVTQVRSFLAERFGNSARVTQLDVDFDAKPIAIRSVIITPRARMQKTATLQSDLARRLGEPLRLQLDQVLLEPGAGALEAQREELRQASAPGAAETARIGALTQMVSLIAGVPVDAITLDRDHHRASALAEPIPGASLASYRMLEQRARSQSGDWDIAIVPPQAQLPLVRFADGSDMLGSAARDAVLTSAWAARRWNIRALAVPGLSSEASDGPDLAQRRGLAIAKILRAEGIAPISTPAAGQSFRLAAALDESLP</sequence>
<gene>
    <name evidence="2" type="ORF">AL00_01675</name>
</gene>
<dbReference type="EMBL" id="JANF02000004">
    <property type="protein sequence ID" value="KER38066.1"/>
    <property type="molecule type" value="Genomic_DNA"/>
</dbReference>